<dbReference type="PANTHER" id="PTHR31199">
    <property type="entry name" value="ARPIN"/>
    <property type="match status" value="1"/>
</dbReference>
<evidence type="ECO:0000313" key="4">
    <source>
        <dbReference type="Proteomes" id="UP000001064"/>
    </source>
</evidence>
<keyword evidence="4" id="KW-1185">Reference proteome</keyword>
<dbReference type="InParanoid" id="F0ZAY4"/>
<protein>
    <recommendedName>
        <fullName evidence="2">Arpin</fullName>
    </recommendedName>
</protein>
<accession>F0ZAY4</accession>
<dbReference type="AlphaFoldDB" id="F0ZAY4"/>
<dbReference type="KEGG" id="dpp:DICPUDRAFT_148371"/>
<proteinExistence type="inferred from homology"/>
<dbReference type="PANTHER" id="PTHR31199:SF1">
    <property type="entry name" value="ARPIN"/>
    <property type="match status" value="1"/>
</dbReference>
<reference evidence="4" key="1">
    <citation type="journal article" date="2011" name="Genome Biol.">
        <title>Comparative genomics of the social amoebae Dictyostelium discoideum and Dictyostelium purpureum.</title>
        <authorList>
            <consortium name="US DOE Joint Genome Institute (JGI-PGF)"/>
            <person name="Sucgang R."/>
            <person name="Kuo A."/>
            <person name="Tian X."/>
            <person name="Salerno W."/>
            <person name="Parikh A."/>
            <person name="Feasley C.L."/>
            <person name="Dalin E."/>
            <person name="Tu H."/>
            <person name="Huang E."/>
            <person name="Barry K."/>
            <person name="Lindquist E."/>
            <person name="Shapiro H."/>
            <person name="Bruce D."/>
            <person name="Schmutz J."/>
            <person name="Salamov A."/>
            <person name="Fey P."/>
            <person name="Gaudet P."/>
            <person name="Anjard C."/>
            <person name="Babu M.M."/>
            <person name="Basu S."/>
            <person name="Bushmanova Y."/>
            <person name="van der Wel H."/>
            <person name="Katoh-Kurasawa M."/>
            <person name="Dinh C."/>
            <person name="Coutinho P.M."/>
            <person name="Saito T."/>
            <person name="Elias M."/>
            <person name="Schaap P."/>
            <person name="Kay R.R."/>
            <person name="Henrissat B."/>
            <person name="Eichinger L."/>
            <person name="Rivero F."/>
            <person name="Putnam N.H."/>
            <person name="West C.M."/>
            <person name="Loomis W.F."/>
            <person name="Chisholm R.L."/>
            <person name="Shaulsky G."/>
            <person name="Strassmann J.E."/>
            <person name="Queller D.C."/>
            <person name="Kuspa A."/>
            <person name="Grigoriev I.V."/>
        </authorList>
    </citation>
    <scope>NUCLEOTIDE SEQUENCE [LARGE SCALE GENOMIC DNA]</scope>
    <source>
        <strain evidence="4">QSDP1</strain>
    </source>
</reference>
<comment type="similarity">
    <text evidence="1">Belongs to the Arpin family.</text>
</comment>
<dbReference type="OMA" id="QTVAFWI"/>
<dbReference type="VEuPathDB" id="AmoebaDB:DICPUDRAFT_148371"/>
<dbReference type="GeneID" id="10506392"/>
<dbReference type="eggNOG" id="ENOG502RH14">
    <property type="taxonomic scope" value="Eukaryota"/>
</dbReference>
<name>F0ZAY4_DICPU</name>
<dbReference type="Proteomes" id="UP000001064">
    <property type="component" value="Unassembled WGS sequence"/>
</dbReference>
<dbReference type="GO" id="GO:0051126">
    <property type="term" value="P:negative regulation of actin nucleation"/>
    <property type="evidence" value="ECO:0000318"/>
    <property type="project" value="GO_Central"/>
</dbReference>
<dbReference type="RefSeq" id="XP_003284590.1">
    <property type="nucleotide sequence ID" value="XM_003284542.1"/>
</dbReference>
<dbReference type="STRING" id="5786.F0ZAY4"/>
<organism evidence="3 4">
    <name type="scientific">Dictyostelium purpureum</name>
    <name type="common">Slime mold</name>
    <dbReference type="NCBI Taxonomy" id="5786"/>
    <lineage>
        <taxon>Eukaryota</taxon>
        <taxon>Amoebozoa</taxon>
        <taxon>Evosea</taxon>
        <taxon>Eumycetozoa</taxon>
        <taxon>Dictyostelia</taxon>
        <taxon>Dictyosteliales</taxon>
        <taxon>Dictyosteliaceae</taxon>
        <taxon>Dictyostelium</taxon>
    </lineage>
</organism>
<evidence type="ECO:0000256" key="2">
    <source>
        <dbReference type="ARBA" id="ARBA00019314"/>
    </source>
</evidence>
<dbReference type="EMBL" id="GL870967">
    <property type="protein sequence ID" value="EGC38910.1"/>
    <property type="molecule type" value="Genomic_DNA"/>
</dbReference>
<dbReference type="GO" id="GO:0033058">
    <property type="term" value="P:directional locomotion"/>
    <property type="evidence" value="ECO:0007669"/>
    <property type="project" value="EnsemblProtists"/>
</dbReference>
<dbReference type="Pfam" id="PF10574">
    <property type="entry name" value="UPF0552"/>
    <property type="match status" value="1"/>
</dbReference>
<dbReference type="GO" id="GO:0030336">
    <property type="term" value="P:negative regulation of cell migration"/>
    <property type="evidence" value="ECO:0007669"/>
    <property type="project" value="EnsemblProtists"/>
</dbReference>
<evidence type="ECO:0000256" key="1">
    <source>
        <dbReference type="ARBA" id="ARBA00008453"/>
    </source>
</evidence>
<gene>
    <name evidence="3" type="ORF">DICPUDRAFT_148371</name>
</gene>
<dbReference type="OrthoDB" id="5953051at2759"/>
<dbReference type="InterPro" id="IPR018889">
    <property type="entry name" value="Arpin"/>
</dbReference>
<evidence type="ECO:0000313" key="3">
    <source>
        <dbReference type="EMBL" id="EGC38910.1"/>
    </source>
</evidence>
<sequence length="221" mass="25250">MSSSTNFSSTFTKERWCKGDGFIIEGVLVKHNIHTVFVNCKQPLTETPLPTRFVAIVLEFDNGIKRNWNEHGIELPPKMTRSTAITKGYLNKFDRVQATIVDKVDCDQICAAIANGKPLPENFHDEAIPSLHPKKKNHLEFWADVDKFSHKIFKQGDEIRIKTMGNSIFVESIVKMDQNNMANLAGDSQLGDSFSKNIMKRYDEINTSNQPEEEEDDDEWK</sequence>